<dbReference type="InterPro" id="IPR036020">
    <property type="entry name" value="WW_dom_sf"/>
</dbReference>
<feature type="compositionally biased region" description="Basic and acidic residues" evidence="3">
    <location>
        <begin position="468"/>
        <end position="478"/>
    </location>
</feature>
<dbReference type="GO" id="GO:0003712">
    <property type="term" value="F:transcription coregulator activity"/>
    <property type="evidence" value="ECO:0007669"/>
    <property type="project" value="TreeGrafter"/>
</dbReference>
<reference evidence="5 6" key="1">
    <citation type="journal article" date="2016" name="Mol. Biol. Evol.">
        <title>Comparative Genomics of Early-Diverging Mushroom-Forming Fungi Provides Insights into the Origins of Lignocellulose Decay Capabilities.</title>
        <authorList>
            <person name="Nagy L.G."/>
            <person name="Riley R."/>
            <person name="Tritt A."/>
            <person name="Adam C."/>
            <person name="Daum C."/>
            <person name="Floudas D."/>
            <person name="Sun H."/>
            <person name="Yadav J.S."/>
            <person name="Pangilinan J."/>
            <person name="Larsson K.H."/>
            <person name="Matsuura K."/>
            <person name="Barry K."/>
            <person name="Labutti K."/>
            <person name="Kuo R."/>
            <person name="Ohm R.A."/>
            <person name="Bhattacharya S.S."/>
            <person name="Shirouzu T."/>
            <person name="Yoshinaga Y."/>
            <person name="Martin F.M."/>
            <person name="Grigoriev I.V."/>
            <person name="Hibbett D.S."/>
        </authorList>
    </citation>
    <scope>NUCLEOTIDE SEQUENCE [LARGE SCALE GENOMIC DNA]</scope>
    <source>
        <strain evidence="5 6">HHB12733</strain>
    </source>
</reference>
<feature type="region of interest" description="Disordered" evidence="3">
    <location>
        <begin position="58"/>
        <end position="110"/>
    </location>
</feature>
<dbReference type="STRING" id="1353952.A0A165D1S3"/>
<dbReference type="GO" id="GO:0070063">
    <property type="term" value="F:RNA polymerase binding"/>
    <property type="evidence" value="ECO:0007669"/>
    <property type="project" value="InterPro"/>
</dbReference>
<dbReference type="InParanoid" id="A0A165D1S3"/>
<dbReference type="PROSITE" id="PS01159">
    <property type="entry name" value="WW_DOMAIN_1"/>
    <property type="match status" value="1"/>
</dbReference>
<feature type="region of interest" description="Disordered" evidence="3">
    <location>
        <begin position="1"/>
        <end position="43"/>
    </location>
</feature>
<dbReference type="Pfam" id="PF01846">
    <property type="entry name" value="FF"/>
    <property type="match status" value="3"/>
</dbReference>
<proteinExistence type="predicted"/>
<dbReference type="InterPro" id="IPR045148">
    <property type="entry name" value="TCRG1-like"/>
</dbReference>
<dbReference type="InterPro" id="IPR036517">
    <property type="entry name" value="FF_domain_sf"/>
</dbReference>
<dbReference type="SMART" id="SM00441">
    <property type="entry name" value="FF"/>
    <property type="match status" value="4"/>
</dbReference>
<dbReference type="EMBL" id="KV424086">
    <property type="protein sequence ID" value="KZT51880.1"/>
    <property type="molecule type" value="Genomic_DNA"/>
</dbReference>
<feature type="compositionally biased region" description="Basic and acidic residues" evidence="3">
    <location>
        <begin position="90"/>
        <end position="99"/>
    </location>
</feature>
<feature type="coiled-coil region" evidence="2">
    <location>
        <begin position="202"/>
        <end position="236"/>
    </location>
</feature>
<feature type="domain" description="WW" evidence="4">
    <location>
        <begin position="32"/>
        <end position="65"/>
    </location>
</feature>
<name>A0A165D1S3_9BASI</name>
<dbReference type="Gene3D" id="2.20.70.10">
    <property type="match status" value="2"/>
</dbReference>
<dbReference type="SUPFAM" id="SSF81698">
    <property type="entry name" value="FF domain"/>
    <property type="match status" value="4"/>
</dbReference>
<dbReference type="Pfam" id="PF00397">
    <property type="entry name" value="WW"/>
    <property type="match status" value="1"/>
</dbReference>
<evidence type="ECO:0000256" key="3">
    <source>
        <dbReference type="SAM" id="MobiDB-lite"/>
    </source>
</evidence>
<organism evidence="5 6">
    <name type="scientific">Calocera cornea HHB12733</name>
    <dbReference type="NCBI Taxonomy" id="1353952"/>
    <lineage>
        <taxon>Eukaryota</taxon>
        <taxon>Fungi</taxon>
        <taxon>Dikarya</taxon>
        <taxon>Basidiomycota</taxon>
        <taxon>Agaricomycotina</taxon>
        <taxon>Dacrymycetes</taxon>
        <taxon>Dacrymycetales</taxon>
        <taxon>Dacrymycetaceae</taxon>
        <taxon>Calocera</taxon>
    </lineage>
</organism>
<dbReference type="Proteomes" id="UP000076842">
    <property type="component" value="Unassembled WGS sequence"/>
</dbReference>
<dbReference type="InterPro" id="IPR001202">
    <property type="entry name" value="WW_dom"/>
</dbReference>
<dbReference type="SMART" id="SM00456">
    <property type="entry name" value="WW"/>
    <property type="match status" value="2"/>
</dbReference>
<feature type="compositionally biased region" description="Pro residues" evidence="3">
    <location>
        <begin position="15"/>
        <end position="35"/>
    </location>
</feature>
<protein>
    <recommendedName>
        <fullName evidence="4">WW domain-containing protein</fullName>
    </recommendedName>
</protein>
<dbReference type="PANTHER" id="PTHR15377:SF3">
    <property type="entry name" value="WW DOMAIN-CONTAINING PROTEIN"/>
    <property type="match status" value="1"/>
</dbReference>
<evidence type="ECO:0000313" key="5">
    <source>
        <dbReference type="EMBL" id="KZT51880.1"/>
    </source>
</evidence>
<dbReference type="PANTHER" id="PTHR15377">
    <property type="entry name" value="TRANSCRIPTION ELONGATION REGULATOR 1"/>
    <property type="match status" value="1"/>
</dbReference>
<dbReference type="CDD" id="cd00201">
    <property type="entry name" value="WW"/>
    <property type="match status" value="1"/>
</dbReference>
<dbReference type="GO" id="GO:0005634">
    <property type="term" value="C:nucleus"/>
    <property type="evidence" value="ECO:0007669"/>
    <property type="project" value="TreeGrafter"/>
</dbReference>
<dbReference type="FunCoup" id="A0A165D1S3">
    <property type="interactions" value="141"/>
</dbReference>
<feature type="compositionally biased region" description="Basic and acidic residues" evidence="3">
    <location>
        <begin position="447"/>
        <end position="461"/>
    </location>
</feature>
<evidence type="ECO:0000259" key="4">
    <source>
        <dbReference type="PROSITE" id="PS50020"/>
    </source>
</evidence>
<dbReference type="SUPFAM" id="SSF51045">
    <property type="entry name" value="WW domain"/>
    <property type="match status" value="2"/>
</dbReference>
<keyword evidence="2" id="KW-0175">Coiled coil</keyword>
<evidence type="ECO:0000256" key="2">
    <source>
        <dbReference type="SAM" id="Coils"/>
    </source>
</evidence>
<dbReference type="AlphaFoldDB" id="A0A165D1S3"/>
<dbReference type="PROSITE" id="PS50020">
    <property type="entry name" value="WW_DOMAIN_2"/>
    <property type="match status" value="1"/>
</dbReference>
<gene>
    <name evidence="5" type="ORF">CALCODRAFT_521067</name>
</gene>
<sequence>MSGPGASHAPYGPSLLPPPPPPPTGFATTSPPPLPAGWTEHLTPAGVPYYHHALSQHSTYLRPENPHAPAHANGKPKSNSSKPRKPKPKPKPEKPERPVSKQKVPGSGWWRVRTSRGNVFFRDGVRGVSVWEVPEEVADAVAALEREEREEHESLKRRARAAEIAEGGEWKSVQMDVEHAADDGPEERDEDLEHEAREAAERWKAEEAAAEAARRVEQAQALREAQERAAAEEAAAALPLPELAPEEARVRFRQMLDELNVSPLMPAEDALALLAADARYTVLKGAAERLEVWNEYCRAAASARAAAAASGSAAPKLSAEDEFLNLLHSDVTSTRTSWTDWRRKWKKERRFWGWAGDREREARFRQWLRVLGERKRGEREAAERRFGEMLAEASVDASRPWAEVKKQLASDPRYDAVGSASLREELYTAHVASLRAASSAPQAKHASKLERQQRALHERQAHVGQELARAERQAEHSRSLLGAEEGERDFGSLLVDAVRDLDARWEDALRTLRPDPRFARSRLAPARQKAMFDEHLGALRRRQVHALEALFAAHAPALNTPFSDLPLTLVTSLPATKLGLTPRTLEAEYERWQARRRTDARREFDEMLRENSFVTFWARARKLAQRAEGEGDGGLGQGVQLEETAAYGDEEEFVSEEADALGGLAKRAAEVGLNEVAKVLQGDRRWRAWDWMGAEREAWVREWMEGLKAPGRSVHTAEA</sequence>
<accession>A0A165D1S3</accession>
<feature type="region of interest" description="Disordered" evidence="3">
    <location>
        <begin position="437"/>
        <end position="482"/>
    </location>
</feature>
<evidence type="ECO:0000313" key="6">
    <source>
        <dbReference type="Proteomes" id="UP000076842"/>
    </source>
</evidence>
<keyword evidence="1" id="KW-0677">Repeat</keyword>
<keyword evidence="6" id="KW-1185">Reference proteome</keyword>
<evidence type="ECO:0000256" key="1">
    <source>
        <dbReference type="ARBA" id="ARBA00022737"/>
    </source>
</evidence>
<dbReference type="Gene3D" id="1.10.10.440">
    <property type="entry name" value="FF domain"/>
    <property type="match status" value="5"/>
</dbReference>
<dbReference type="InterPro" id="IPR002713">
    <property type="entry name" value="FF_domain"/>
</dbReference>
<dbReference type="OrthoDB" id="410044at2759"/>